<dbReference type="AlphaFoldDB" id="A0A5K1I4U2"/>
<name>A0A5K1I4U2_9MAGN</name>
<feature type="compositionally biased region" description="Basic and acidic residues" evidence="1">
    <location>
        <begin position="96"/>
        <end position="127"/>
    </location>
</feature>
<accession>A0A5K1I4U2</accession>
<feature type="compositionally biased region" description="Pro residues" evidence="1">
    <location>
        <begin position="260"/>
        <end position="270"/>
    </location>
</feature>
<proteinExistence type="predicted"/>
<gene>
    <name evidence="3" type="ORF">NYM_LOCUS31231</name>
</gene>
<dbReference type="Pfam" id="PF03732">
    <property type="entry name" value="Retrotrans_gag"/>
    <property type="match status" value="1"/>
</dbReference>
<feature type="compositionally biased region" description="Basic and acidic residues" evidence="1">
    <location>
        <begin position="243"/>
        <end position="259"/>
    </location>
</feature>
<dbReference type="InterPro" id="IPR005162">
    <property type="entry name" value="Retrotrans_gag_dom"/>
</dbReference>
<feature type="compositionally biased region" description="Low complexity" evidence="1">
    <location>
        <begin position="483"/>
        <end position="501"/>
    </location>
</feature>
<sequence>MAKGAKDKAPMVAEDIEAHEDVTTVQGAAERQPRGETYSSRAANTDLNVLRSELSQQFETFGMMFQDNINQMMSRFGADMGAALRQVRERVDHLEVTSQWARDDPNPDGRGMRRGHYEFGEPSHRDPNIGQRGPPVPSRGQDRQGDYSLGWPAESRGSHHLTPPDPKSWANTDTPADKEERGRSPGARSNEAYQTGGMPARTFERGDFSQRDPGQFDPMPSERQPPRLGQHAGRGAFRGHGQARAERWRQNVRAFDEPPPRFGPGAPPEPIQDYPGEFVGLDSPREAPPHHGHRRQPLYGRVNLNPFRDDPREERFRAIPWMRLDFPKFGGHDAQEWTYKTQQYFLCQQVPRDLWVPIAVCHFEGEAMRWYNWNYRGLPEPPWEELVQEVLDRFGESAFHDYEIELKALYQTGSVKDYQARFEDLSSMVHAWPEGALISSFIGGLREDIKLELMTDRPQRLKECYKKANKIEEKIRRLAAYHRPASPGAPSRGRPSLSPSRLPQPRPRTPERYSPASSPRKPFTPRVKIITPQEREERIKQGMCFYCPEKYVRGHKCRANMMYHVL</sequence>
<reference evidence="3" key="1">
    <citation type="submission" date="2019-09" db="EMBL/GenBank/DDBJ databases">
        <authorList>
            <person name="Zhang L."/>
        </authorList>
    </citation>
    <scope>NUCLEOTIDE SEQUENCE</scope>
</reference>
<protein>
    <recommendedName>
        <fullName evidence="2">Retrotransposon gag domain-containing protein</fullName>
    </recommendedName>
</protein>
<feature type="region of interest" description="Disordered" evidence="1">
    <location>
        <begin position="481"/>
        <end position="527"/>
    </location>
</feature>
<feature type="domain" description="Retrotransposon gag" evidence="2">
    <location>
        <begin position="358"/>
        <end position="447"/>
    </location>
</feature>
<feature type="region of interest" description="Disordered" evidence="1">
    <location>
        <begin position="96"/>
        <end position="304"/>
    </location>
</feature>
<organism evidence="3">
    <name type="scientific">Nymphaea colorata</name>
    <name type="common">pocket water lily</name>
    <dbReference type="NCBI Taxonomy" id="210225"/>
    <lineage>
        <taxon>Eukaryota</taxon>
        <taxon>Viridiplantae</taxon>
        <taxon>Streptophyta</taxon>
        <taxon>Embryophyta</taxon>
        <taxon>Tracheophyta</taxon>
        <taxon>Spermatophyta</taxon>
        <taxon>Magnoliopsida</taxon>
        <taxon>Nymphaeales</taxon>
        <taxon>Nymphaeaceae</taxon>
        <taxon>Nymphaea</taxon>
    </lineage>
</organism>
<evidence type="ECO:0000259" key="2">
    <source>
        <dbReference type="Pfam" id="PF03732"/>
    </source>
</evidence>
<evidence type="ECO:0000256" key="1">
    <source>
        <dbReference type="SAM" id="MobiDB-lite"/>
    </source>
</evidence>
<feature type="region of interest" description="Disordered" evidence="1">
    <location>
        <begin position="1"/>
        <end position="38"/>
    </location>
</feature>
<dbReference type="EMBL" id="LR722513">
    <property type="protein sequence ID" value="VVW92564.1"/>
    <property type="molecule type" value="Genomic_DNA"/>
</dbReference>
<evidence type="ECO:0000313" key="3">
    <source>
        <dbReference type="EMBL" id="VVW92564.1"/>
    </source>
</evidence>